<evidence type="ECO:0000256" key="2">
    <source>
        <dbReference type="ARBA" id="ARBA00022516"/>
    </source>
</evidence>
<keyword evidence="4" id="KW-0443">Lipid metabolism</keyword>
<evidence type="ECO:0000259" key="11">
    <source>
        <dbReference type="SMART" id="SM00563"/>
    </source>
</evidence>
<reference evidence="12 13" key="1">
    <citation type="submission" date="2019-05" db="EMBL/GenBank/DDBJ databases">
        <title>Thiomicrorhabdus sediminis sp. nov, a novel sulfur-oxidizing bacterium isolated from coastal sediment.</title>
        <authorList>
            <person name="Liu X."/>
        </authorList>
    </citation>
    <scope>NUCLEOTIDE SEQUENCE [LARGE SCALE GENOMIC DNA]</scope>
    <source>
        <strain evidence="12 13">G1</strain>
    </source>
</reference>
<evidence type="ECO:0000256" key="5">
    <source>
        <dbReference type="ARBA" id="ARBA00023315"/>
    </source>
</evidence>
<feature type="domain" description="Phospholipid/glycerol acyltransferase" evidence="11">
    <location>
        <begin position="84"/>
        <end position="202"/>
    </location>
</feature>
<dbReference type="InterPro" id="IPR045746">
    <property type="entry name" value="ACT14924-like_Acyltransf_dom"/>
</dbReference>
<gene>
    <name evidence="12" type="ORF">FE785_10105</name>
</gene>
<evidence type="ECO:0000256" key="7">
    <source>
        <dbReference type="ARBA" id="ARBA00039058"/>
    </source>
</evidence>
<evidence type="ECO:0000313" key="13">
    <source>
        <dbReference type="Proteomes" id="UP000304864"/>
    </source>
</evidence>
<dbReference type="SUPFAM" id="SSF69593">
    <property type="entry name" value="Glycerol-3-phosphate (1)-acyltransferase"/>
    <property type="match status" value="1"/>
</dbReference>
<dbReference type="CDD" id="cd07986">
    <property type="entry name" value="LPLAT_ACT14924-like"/>
    <property type="match status" value="1"/>
</dbReference>
<dbReference type="EMBL" id="CP040602">
    <property type="protein sequence ID" value="QCU90952.1"/>
    <property type="molecule type" value="Genomic_DNA"/>
</dbReference>
<dbReference type="InterPro" id="IPR052351">
    <property type="entry name" value="Ornithine_N-alpha-AT"/>
</dbReference>
<evidence type="ECO:0000256" key="10">
    <source>
        <dbReference type="ARBA" id="ARBA00047785"/>
    </source>
</evidence>
<name>A0A4P9K779_9GAMM</name>
<dbReference type="GO" id="GO:0006629">
    <property type="term" value="P:lipid metabolic process"/>
    <property type="evidence" value="ECO:0007669"/>
    <property type="project" value="UniProtKB-KW"/>
</dbReference>
<comment type="catalytic activity">
    <reaction evidence="10">
        <text>a (3R)-hydroxyacyl-[ACP] + L-ornithine = a lyso-ornithine lipid + holo-[ACP] + H(+)</text>
        <dbReference type="Rhea" id="RHEA:20633"/>
        <dbReference type="Rhea" id="RHEA-COMP:9685"/>
        <dbReference type="Rhea" id="RHEA-COMP:9945"/>
        <dbReference type="ChEBI" id="CHEBI:15378"/>
        <dbReference type="ChEBI" id="CHEBI:46911"/>
        <dbReference type="ChEBI" id="CHEBI:64479"/>
        <dbReference type="ChEBI" id="CHEBI:78827"/>
        <dbReference type="ChEBI" id="CHEBI:138482"/>
        <dbReference type="EC" id="2.3.2.30"/>
    </reaction>
    <physiologicalReaction direction="left-to-right" evidence="10">
        <dbReference type="Rhea" id="RHEA:20634"/>
    </physiologicalReaction>
</comment>
<evidence type="ECO:0000256" key="6">
    <source>
        <dbReference type="ARBA" id="ARBA00038095"/>
    </source>
</evidence>
<keyword evidence="3 12" id="KW-0808">Transferase</keyword>
<keyword evidence="2" id="KW-0444">Lipid biosynthesis</keyword>
<dbReference type="KEGG" id="thig:FE785_10105"/>
<keyword evidence="13" id="KW-1185">Reference proteome</keyword>
<comment type="similarity">
    <text evidence="6">Belongs to the acetyltransferase family. OlsB subfamily.</text>
</comment>
<dbReference type="PANTHER" id="PTHR37323">
    <property type="entry name" value="GCN5-RELATED N-ACETYLTRANSFERASE"/>
    <property type="match status" value="1"/>
</dbReference>
<dbReference type="Pfam" id="PF13444">
    <property type="entry name" value="Acetyltransf_5"/>
    <property type="match status" value="1"/>
</dbReference>
<organism evidence="12 13">
    <name type="scientific">Thiomicrorhabdus sediminis</name>
    <dbReference type="NCBI Taxonomy" id="2580412"/>
    <lineage>
        <taxon>Bacteria</taxon>
        <taxon>Pseudomonadati</taxon>
        <taxon>Pseudomonadota</taxon>
        <taxon>Gammaproteobacteria</taxon>
        <taxon>Thiotrichales</taxon>
        <taxon>Piscirickettsiaceae</taxon>
        <taxon>Thiomicrorhabdus</taxon>
    </lineage>
</organism>
<evidence type="ECO:0000256" key="9">
    <source>
        <dbReference type="ARBA" id="ARBA00045724"/>
    </source>
</evidence>
<accession>A0A4P9K779</accession>
<evidence type="ECO:0000256" key="3">
    <source>
        <dbReference type="ARBA" id="ARBA00022679"/>
    </source>
</evidence>
<comment type="function">
    <text evidence="9">Catalyzes the first step in the biosynthesis of ornithine lipids, which are phosphorus-free membrane lipids. Catalyzes the 3-hydroxyacyl-acyl carrier protein-dependent acylation of ornithine to form lyso-ornithine lipid (LOL).</text>
</comment>
<dbReference type="Gene3D" id="3.40.630.30">
    <property type="match status" value="1"/>
</dbReference>
<sequence>MLNKTLDIESILAAKFPKLSQKKSGQLTIKVIKALSHEEEINAFIEQNRHLRGFAFLDAVLRYFNFSYKTSAQAIERIPSQGRVVIIANHPIGSLDGLALLKMVRSVRADVRIVANDLLNTIQPLQSLFLGVDSFNKNRSHKTLFKNMREALQNDEALIIFPAGEVSRIAANGVRDAKWQNGFIKLAQKTRSPILPIYIDAQNSSLFYALSALYKPLGTMMLVKEMFNKSHQQIEFYIGKPVPYKEYSQFDDLKALNKRFKKHLYRLPKESKSAKKGKQELFQCEQTIAHPVNSKALKKELKKSQLLGTTQDHKAIYLFDNHDDSVVMQEIGRLRELTFRTVEEGTGEASDVDAYDSRYRHLVLWDEEELEIVGAYRLGICADLTDNGNNFDALYTSTLFHLKEEMAGYLPYAIELGRSFVQPKYWGKRSLDYLWYGIGAYVAQNPHIRYLFGPVSLSDAYPQNAKELIIEFYQRQFGSKQDLAKALRPVKISQTNQMIGETLFSADYRHSYKKLNSLLELDGVKVPPLFKQYAEVCDDKGCRFIDFSIDPDFGNCIDALILVDLQKLTTKKRARYIDINIEKIATSAA</sequence>
<comment type="pathway">
    <text evidence="1">Lipid metabolism.</text>
</comment>
<dbReference type="PANTHER" id="PTHR37323:SF1">
    <property type="entry name" value="L-ORNITHINE N(ALPHA)-ACYLTRANSFERASE"/>
    <property type="match status" value="1"/>
</dbReference>
<dbReference type="AlphaFoldDB" id="A0A4P9K779"/>
<dbReference type="GO" id="GO:0043810">
    <property type="term" value="F:ornithine-acyl [acyl carrier protein] N-acyltransferase activity"/>
    <property type="evidence" value="ECO:0007669"/>
    <property type="project" value="UniProtKB-EC"/>
</dbReference>
<dbReference type="InterPro" id="IPR002123">
    <property type="entry name" value="Plipid/glycerol_acylTrfase"/>
</dbReference>
<keyword evidence="5 12" id="KW-0012">Acyltransferase</keyword>
<proteinExistence type="inferred from homology"/>
<evidence type="ECO:0000256" key="1">
    <source>
        <dbReference type="ARBA" id="ARBA00005189"/>
    </source>
</evidence>
<dbReference type="Proteomes" id="UP000304864">
    <property type="component" value="Chromosome"/>
</dbReference>
<protein>
    <recommendedName>
        <fullName evidence="8">L-ornithine N(alpha)-acyltransferase</fullName>
        <ecNumber evidence="7">2.3.2.30</ecNumber>
    </recommendedName>
</protein>
<dbReference type="SMART" id="SM00563">
    <property type="entry name" value="PlsC"/>
    <property type="match status" value="1"/>
</dbReference>
<evidence type="ECO:0000256" key="4">
    <source>
        <dbReference type="ARBA" id="ARBA00023098"/>
    </source>
</evidence>
<dbReference type="EC" id="2.3.2.30" evidence="7"/>
<dbReference type="SUPFAM" id="SSF55729">
    <property type="entry name" value="Acyl-CoA N-acyltransferases (Nat)"/>
    <property type="match status" value="1"/>
</dbReference>
<evidence type="ECO:0000256" key="8">
    <source>
        <dbReference type="ARBA" id="ARBA00039866"/>
    </source>
</evidence>
<dbReference type="OrthoDB" id="1113830at2"/>
<evidence type="ECO:0000313" key="12">
    <source>
        <dbReference type="EMBL" id="QCU90952.1"/>
    </source>
</evidence>
<dbReference type="InterPro" id="IPR016181">
    <property type="entry name" value="Acyl_CoA_acyltransferase"/>
</dbReference>
<dbReference type="RefSeq" id="WP_138565626.1">
    <property type="nucleotide sequence ID" value="NZ_CP040602.1"/>
</dbReference>
<dbReference type="Pfam" id="PF19576">
    <property type="entry name" value="Acyltransf_2"/>
    <property type="match status" value="1"/>
</dbReference>